<evidence type="ECO:0000313" key="3">
    <source>
        <dbReference type="EMBL" id="QEL15667.1"/>
    </source>
</evidence>
<evidence type="ECO:0000256" key="1">
    <source>
        <dbReference type="SAM" id="SignalP"/>
    </source>
</evidence>
<dbReference type="InterPro" id="IPR001478">
    <property type="entry name" value="PDZ"/>
</dbReference>
<protein>
    <recommendedName>
        <fullName evidence="2">PDZ domain-containing protein</fullName>
    </recommendedName>
</protein>
<gene>
    <name evidence="3" type="ORF">PX52LOC_02602</name>
</gene>
<dbReference type="EMBL" id="CP042425">
    <property type="protein sequence ID" value="QEL15667.1"/>
    <property type="molecule type" value="Genomic_DNA"/>
</dbReference>
<reference evidence="4" key="1">
    <citation type="submission" date="2019-08" db="EMBL/GenBank/DDBJ databases">
        <title>Limnoglobus roseus gen. nov., sp. nov., a novel freshwater planctomycete with a giant genome from the family Gemmataceae.</title>
        <authorList>
            <person name="Kulichevskaya I.S."/>
            <person name="Naumoff D.G."/>
            <person name="Miroshnikov K."/>
            <person name="Ivanova A."/>
            <person name="Philippov D.A."/>
            <person name="Hakobyan A."/>
            <person name="Rijpstra I.C."/>
            <person name="Sinninghe Damste J.S."/>
            <person name="Liesack W."/>
            <person name="Dedysh S.N."/>
        </authorList>
    </citation>
    <scope>NUCLEOTIDE SEQUENCE [LARGE SCALE GENOMIC DNA]</scope>
    <source>
        <strain evidence="4">PX52</strain>
    </source>
</reference>
<dbReference type="Pfam" id="PF17820">
    <property type="entry name" value="PDZ_6"/>
    <property type="match status" value="1"/>
</dbReference>
<dbReference type="InterPro" id="IPR036034">
    <property type="entry name" value="PDZ_sf"/>
</dbReference>
<keyword evidence="1" id="KW-0732">Signal</keyword>
<feature type="domain" description="PDZ" evidence="2">
    <location>
        <begin position="148"/>
        <end position="192"/>
    </location>
</feature>
<evidence type="ECO:0000313" key="4">
    <source>
        <dbReference type="Proteomes" id="UP000324974"/>
    </source>
</evidence>
<dbReference type="RefSeq" id="WP_149110462.1">
    <property type="nucleotide sequence ID" value="NZ_CP042425.1"/>
</dbReference>
<keyword evidence="4" id="KW-1185">Reference proteome</keyword>
<dbReference type="AlphaFoldDB" id="A0A5C1ABU5"/>
<organism evidence="3 4">
    <name type="scientific">Limnoglobus roseus</name>
    <dbReference type="NCBI Taxonomy" id="2598579"/>
    <lineage>
        <taxon>Bacteria</taxon>
        <taxon>Pseudomonadati</taxon>
        <taxon>Planctomycetota</taxon>
        <taxon>Planctomycetia</taxon>
        <taxon>Gemmatales</taxon>
        <taxon>Gemmataceae</taxon>
        <taxon>Limnoglobus</taxon>
    </lineage>
</organism>
<name>A0A5C1ABU5_9BACT</name>
<dbReference type="Proteomes" id="UP000324974">
    <property type="component" value="Chromosome"/>
</dbReference>
<dbReference type="SUPFAM" id="SSF50156">
    <property type="entry name" value="PDZ domain-like"/>
    <property type="match status" value="1"/>
</dbReference>
<dbReference type="KEGG" id="lrs:PX52LOC_02602"/>
<evidence type="ECO:0000259" key="2">
    <source>
        <dbReference type="PROSITE" id="PS50106"/>
    </source>
</evidence>
<dbReference type="OrthoDB" id="255839at2"/>
<sequence>MKAKTIALVGVALLMTTVTASAQRRAIYSGQYAQPNTGFGVVTPFGNIGNPYGYGTGYNNSYGYGNNFSGYNNTTYGRFNQQAYSQPYPNTTYSRNSYYAQPNTFVPQGNVVPQGTVVPGTYYTTPGTQFNAITPTTATAPTTPTAMGLRITEVKDGGAAEKAGLHTGDVILSVDGQRTQSFDELRSVLKATDKTEVKVLFWCTETGKKETKNVAVKDSKVGISVEETPVNETKVNQ</sequence>
<accession>A0A5C1ABU5</accession>
<dbReference type="InterPro" id="IPR041489">
    <property type="entry name" value="PDZ_6"/>
</dbReference>
<dbReference type="SMART" id="SM00228">
    <property type="entry name" value="PDZ"/>
    <property type="match status" value="1"/>
</dbReference>
<feature type="signal peptide" evidence="1">
    <location>
        <begin position="1"/>
        <end position="22"/>
    </location>
</feature>
<dbReference type="PROSITE" id="PS50106">
    <property type="entry name" value="PDZ"/>
    <property type="match status" value="1"/>
</dbReference>
<dbReference type="Gene3D" id="2.30.42.10">
    <property type="match status" value="1"/>
</dbReference>
<feature type="chain" id="PRO_5022832684" description="PDZ domain-containing protein" evidence="1">
    <location>
        <begin position="23"/>
        <end position="237"/>
    </location>
</feature>
<proteinExistence type="predicted"/>